<evidence type="ECO:0000256" key="1">
    <source>
        <dbReference type="SAM" id="MobiDB-lite"/>
    </source>
</evidence>
<dbReference type="Pfam" id="PF14846">
    <property type="entry name" value="DUF4485"/>
    <property type="match status" value="1"/>
</dbReference>
<gene>
    <name evidence="3" type="ORF">TCEB3V08_LOCUS12241</name>
</gene>
<feature type="region of interest" description="Disordered" evidence="1">
    <location>
        <begin position="51"/>
        <end position="76"/>
    </location>
</feature>
<feature type="domain" description="DUF4485" evidence="2">
    <location>
        <begin position="104"/>
        <end position="134"/>
    </location>
</feature>
<dbReference type="InterPro" id="IPR027831">
    <property type="entry name" value="DUF4485"/>
</dbReference>
<name>A0A7R9HB45_TIMCR</name>
<evidence type="ECO:0000259" key="2">
    <source>
        <dbReference type="Pfam" id="PF14846"/>
    </source>
</evidence>
<protein>
    <recommendedName>
        <fullName evidence="2">DUF4485 domain-containing protein</fullName>
    </recommendedName>
</protein>
<proteinExistence type="predicted"/>
<evidence type="ECO:0000313" key="3">
    <source>
        <dbReference type="EMBL" id="CAD7414860.1"/>
    </source>
</evidence>
<dbReference type="EMBL" id="OC325143">
    <property type="protein sequence ID" value="CAD7414860.1"/>
    <property type="molecule type" value="Genomic_DNA"/>
</dbReference>
<accession>A0A7R9HB45</accession>
<dbReference type="AlphaFoldDB" id="A0A7R9HB45"/>
<reference evidence="3" key="1">
    <citation type="submission" date="2020-11" db="EMBL/GenBank/DDBJ databases">
        <authorList>
            <person name="Tran Van P."/>
        </authorList>
    </citation>
    <scope>NUCLEOTIDE SEQUENCE</scope>
</reference>
<organism evidence="3">
    <name type="scientific">Timema cristinae</name>
    <name type="common">Walking stick</name>
    <dbReference type="NCBI Taxonomy" id="61476"/>
    <lineage>
        <taxon>Eukaryota</taxon>
        <taxon>Metazoa</taxon>
        <taxon>Ecdysozoa</taxon>
        <taxon>Arthropoda</taxon>
        <taxon>Hexapoda</taxon>
        <taxon>Insecta</taxon>
        <taxon>Pterygota</taxon>
        <taxon>Neoptera</taxon>
        <taxon>Polyneoptera</taxon>
        <taxon>Phasmatodea</taxon>
        <taxon>Timematodea</taxon>
        <taxon>Timematoidea</taxon>
        <taxon>Timematidae</taxon>
        <taxon>Timema</taxon>
    </lineage>
</organism>
<sequence length="209" mass="23046">MADTVERLEDDFRFNLFLIKTMIPYLQSVSGKGVSQVVGWLVHVGFRKSRRASDPHASTTKTRTRQNKISPKMESTKGTGRGCIVGSANCAGTVAPSTRCACCNDFLYYLALNLQNGELRPPFTENPPKGPLHTVLHMLPGGTEALTEDEDKWWLQYSDQESEDVDSTRSGQPLIYQRSPDGGAFLSAQPVPRCGAFCYLAVVARAQED</sequence>